<name>A0A223D067_9BACL</name>
<evidence type="ECO:0000313" key="8">
    <source>
        <dbReference type="EMBL" id="ASS75002.1"/>
    </source>
</evidence>
<comment type="cofactor">
    <cofactor evidence="6">
        <name>Mg(2+)</name>
        <dbReference type="ChEBI" id="CHEBI:18420"/>
    </cofactor>
</comment>
<feature type="transmembrane region" description="Helical" evidence="7">
    <location>
        <begin position="154"/>
        <end position="171"/>
    </location>
</feature>
<sequence>MNPYWAGTAVGLLMAFWGGYLLTTLMVPPLQTAFQKAGLMRPNFAGKQVPVGMGSALWLGMFLTVVPFFLLSDLLPIPWAMVQDLIGLLIVGTGFFVIGLLDDVAGNREVTGIRGHLRKLLWGRELTTGLIKALAGLFTGIVGAWMIGAEGMELAVNSAVIALSANLVNLLDLRPGRACKGVLLILLLVAVCSLRAINSPVFWLVLGVVLAYFPGDVKARMMMGDAGSNLLGGSIGLLVVATCSPTVTVGWLIVLLILHVYAEKYSLSDTIENNRLLRWLDVLGRSA</sequence>
<feature type="binding site" evidence="6">
    <location>
        <position position="169"/>
    </location>
    <ligand>
        <name>Mg(2+)</name>
        <dbReference type="ChEBI" id="CHEBI:18420"/>
    </ligand>
</feature>
<keyword evidence="5 7" id="KW-0472">Membrane</keyword>
<dbReference type="OrthoDB" id="2679245at2"/>
<evidence type="ECO:0000256" key="5">
    <source>
        <dbReference type="ARBA" id="ARBA00023136"/>
    </source>
</evidence>
<evidence type="ECO:0000256" key="4">
    <source>
        <dbReference type="ARBA" id="ARBA00022989"/>
    </source>
</evidence>
<reference evidence="8 9" key="1">
    <citation type="journal article" date="2015" name="Int. J. Syst. Evol. Microbiol.">
        <title>Tumebacillus algifaecis sp. nov., isolated from decomposing algal scum.</title>
        <authorList>
            <person name="Wu Y.F."/>
            <person name="Zhang B."/>
            <person name="Xing P."/>
            <person name="Wu Q.L."/>
            <person name="Liu S.J."/>
        </authorList>
    </citation>
    <scope>NUCLEOTIDE SEQUENCE [LARGE SCALE GENOMIC DNA]</scope>
    <source>
        <strain evidence="8 9">THMBR28</strain>
    </source>
</reference>
<feature type="transmembrane region" description="Helical" evidence="7">
    <location>
        <begin position="49"/>
        <end position="70"/>
    </location>
</feature>
<evidence type="ECO:0000256" key="6">
    <source>
        <dbReference type="PIRSR" id="PIRSR600715-1"/>
    </source>
</evidence>
<gene>
    <name evidence="8" type="ORF">CIG75_08380</name>
</gene>
<comment type="subcellular location">
    <subcellularLocation>
        <location evidence="1">Membrane</location>
        <topology evidence="1">Multi-pass membrane protein</topology>
    </subcellularLocation>
</comment>
<protein>
    <recommendedName>
        <fullName evidence="10">Glycosyl transferase</fullName>
    </recommendedName>
</protein>
<feature type="transmembrane region" description="Helical" evidence="7">
    <location>
        <begin position="126"/>
        <end position="148"/>
    </location>
</feature>
<dbReference type="Proteomes" id="UP000214688">
    <property type="component" value="Chromosome"/>
</dbReference>
<feature type="binding site" evidence="6">
    <location>
        <position position="225"/>
    </location>
    <ligand>
        <name>Mg(2+)</name>
        <dbReference type="ChEBI" id="CHEBI:18420"/>
    </ligand>
</feature>
<dbReference type="GO" id="GO:0016780">
    <property type="term" value="F:phosphotransferase activity, for other substituted phosphate groups"/>
    <property type="evidence" value="ECO:0007669"/>
    <property type="project" value="InterPro"/>
</dbReference>
<keyword evidence="2" id="KW-0808">Transferase</keyword>
<keyword evidence="6" id="KW-0479">Metal-binding</keyword>
<feature type="transmembrane region" description="Helical" evidence="7">
    <location>
        <begin position="85"/>
        <end position="105"/>
    </location>
</feature>
<feature type="transmembrane region" description="Helical" evidence="7">
    <location>
        <begin position="183"/>
        <end position="213"/>
    </location>
</feature>
<keyword evidence="6" id="KW-0460">Magnesium</keyword>
<dbReference type="GO" id="GO:0046872">
    <property type="term" value="F:metal ion binding"/>
    <property type="evidence" value="ECO:0007669"/>
    <property type="project" value="UniProtKB-KW"/>
</dbReference>
<evidence type="ECO:0000256" key="7">
    <source>
        <dbReference type="SAM" id="Phobius"/>
    </source>
</evidence>
<keyword evidence="3 7" id="KW-0812">Transmembrane</keyword>
<evidence type="ECO:0000256" key="2">
    <source>
        <dbReference type="ARBA" id="ARBA00022679"/>
    </source>
</evidence>
<dbReference type="GO" id="GO:0016020">
    <property type="term" value="C:membrane"/>
    <property type="evidence" value="ECO:0007669"/>
    <property type="project" value="UniProtKB-SubCell"/>
</dbReference>
<dbReference type="RefSeq" id="WP_094236251.1">
    <property type="nucleotide sequence ID" value="NZ_CP022657.1"/>
</dbReference>
<feature type="transmembrane region" description="Helical" evidence="7">
    <location>
        <begin position="6"/>
        <end position="28"/>
    </location>
</feature>
<feature type="transmembrane region" description="Helical" evidence="7">
    <location>
        <begin position="233"/>
        <end position="258"/>
    </location>
</feature>
<proteinExistence type="predicted"/>
<evidence type="ECO:0000256" key="3">
    <source>
        <dbReference type="ARBA" id="ARBA00022692"/>
    </source>
</evidence>
<evidence type="ECO:0000256" key="1">
    <source>
        <dbReference type="ARBA" id="ARBA00004141"/>
    </source>
</evidence>
<keyword evidence="4 7" id="KW-1133">Transmembrane helix</keyword>
<organism evidence="8 9">
    <name type="scientific">Tumebacillus algifaecis</name>
    <dbReference type="NCBI Taxonomy" id="1214604"/>
    <lineage>
        <taxon>Bacteria</taxon>
        <taxon>Bacillati</taxon>
        <taxon>Bacillota</taxon>
        <taxon>Bacilli</taxon>
        <taxon>Bacillales</taxon>
        <taxon>Alicyclobacillaceae</taxon>
        <taxon>Tumebacillus</taxon>
    </lineage>
</organism>
<dbReference type="InterPro" id="IPR000715">
    <property type="entry name" value="Glycosyl_transferase_4"/>
</dbReference>
<dbReference type="Pfam" id="PF00953">
    <property type="entry name" value="Glycos_transf_4"/>
    <property type="match status" value="1"/>
</dbReference>
<evidence type="ECO:0008006" key="10">
    <source>
        <dbReference type="Google" id="ProtNLM"/>
    </source>
</evidence>
<keyword evidence="9" id="KW-1185">Reference proteome</keyword>
<dbReference type="EMBL" id="CP022657">
    <property type="protein sequence ID" value="ASS75002.1"/>
    <property type="molecule type" value="Genomic_DNA"/>
</dbReference>
<dbReference type="AlphaFoldDB" id="A0A223D067"/>
<accession>A0A223D067</accession>
<evidence type="ECO:0000313" key="9">
    <source>
        <dbReference type="Proteomes" id="UP000214688"/>
    </source>
</evidence>
<dbReference type="KEGG" id="tab:CIG75_08380"/>